<feature type="compositionally biased region" description="Pro residues" evidence="1">
    <location>
        <begin position="261"/>
        <end position="278"/>
    </location>
</feature>
<gene>
    <name evidence="2" type="ORF">CPB84DRAFT_1794466</name>
</gene>
<sequence>MSQSSKRPTAMSQKAMPTTPGNRTILPHPAHHLHVYRSLIPIRAHVAAGAAPVTPTNVAPHINNLPLQQRQQRPPRPPRQRLVVPPIPAATTNPTRHPPTLSLSGSQTVIQTVESAFTVYGERLQADLRDFRALCTTLVVKEYQDKQRWHSLCMKMMRERDVEKQKVLALACSLKSSSASHDLSKGIGNVLSNATADEATPAVSPPESPRGSKRTREDVNGASQEQPTSFLLERVGVTTLPILDTLPRPTCTINTTASPVHSPPGSPYAPPSPLPVPPLSGSTDTNASIPPMSASSCGEMMSPVSPRHASRSASPYSPYSVSSSNSSPSLPSPQNLYEELAPPMKRRKSCESGLPQLEVATVASPQEEDIKPVTSPTKEMNIHLPGEFLHNDMLVCRACLLKSEKQSPPPGSPIVCKLHPAEVFELRRRLNM</sequence>
<feature type="region of interest" description="Disordered" evidence="1">
    <location>
        <begin position="196"/>
        <end position="232"/>
    </location>
</feature>
<evidence type="ECO:0000313" key="2">
    <source>
        <dbReference type="EMBL" id="KAF8878016.1"/>
    </source>
</evidence>
<feature type="compositionally biased region" description="Polar residues" evidence="1">
    <location>
        <begin position="1"/>
        <end position="22"/>
    </location>
</feature>
<protein>
    <submittedName>
        <fullName evidence="2">Uncharacterized protein</fullName>
    </submittedName>
</protein>
<dbReference type="AlphaFoldDB" id="A0A9P5NB21"/>
<dbReference type="OrthoDB" id="3066809at2759"/>
<evidence type="ECO:0000256" key="1">
    <source>
        <dbReference type="SAM" id="MobiDB-lite"/>
    </source>
</evidence>
<feature type="compositionally biased region" description="Polar residues" evidence="1">
    <location>
        <begin position="283"/>
        <end position="296"/>
    </location>
</feature>
<dbReference type="Proteomes" id="UP000724874">
    <property type="component" value="Unassembled WGS sequence"/>
</dbReference>
<feature type="region of interest" description="Disordered" evidence="1">
    <location>
        <begin position="244"/>
        <end position="337"/>
    </location>
</feature>
<name>A0A9P5NB21_GYMJU</name>
<feature type="region of interest" description="Disordered" evidence="1">
    <location>
        <begin position="1"/>
        <end position="27"/>
    </location>
</feature>
<reference evidence="2" key="1">
    <citation type="submission" date="2020-11" db="EMBL/GenBank/DDBJ databases">
        <authorList>
            <consortium name="DOE Joint Genome Institute"/>
            <person name="Ahrendt S."/>
            <person name="Riley R."/>
            <person name="Andreopoulos W."/>
            <person name="LaButti K."/>
            <person name="Pangilinan J."/>
            <person name="Ruiz-duenas F.J."/>
            <person name="Barrasa J.M."/>
            <person name="Sanchez-Garcia M."/>
            <person name="Camarero S."/>
            <person name="Miyauchi S."/>
            <person name="Serrano A."/>
            <person name="Linde D."/>
            <person name="Babiker R."/>
            <person name="Drula E."/>
            <person name="Ayuso-Fernandez I."/>
            <person name="Pacheco R."/>
            <person name="Padilla G."/>
            <person name="Ferreira P."/>
            <person name="Barriuso J."/>
            <person name="Kellner H."/>
            <person name="Castanera R."/>
            <person name="Alfaro M."/>
            <person name="Ramirez L."/>
            <person name="Pisabarro A.G."/>
            <person name="Kuo A."/>
            <person name="Tritt A."/>
            <person name="Lipzen A."/>
            <person name="He G."/>
            <person name="Yan M."/>
            <person name="Ng V."/>
            <person name="Cullen D."/>
            <person name="Martin F."/>
            <person name="Rosso M.-N."/>
            <person name="Henrissat B."/>
            <person name="Hibbett D."/>
            <person name="Martinez A.T."/>
            <person name="Grigoriev I.V."/>
        </authorList>
    </citation>
    <scope>NUCLEOTIDE SEQUENCE</scope>
    <source>
        <strain evidence="2">AH 44721</strain>
    </source>
</reference>
<accession>A0A9P5NB21</accession>
<feature type="compositionally biased region" description="Polar residues" evidence="1">
    <location>
        <begin position="90"/>
        <end position="103"/>
    </location>
</feature>
<proteinExistence type="predicted"/>
<keyword evidence="3" id="KW-1185">Reference proteome</keyword>
<dbReference type="EMBL" id="JADNYJ010000163">
    <property type="protein sequence ID" value="KAF8878016.1"/>
    <property type="molecule type" value="Genomic_DNA"/>
</dbReference>
<evidence type="ECO:0000313" key="3">
    <source>
        <dbReference type="Proteomes" id="UP000724874"/>
    </source>
</evidence>
<feature type="compositionally biased region" description="Low complexity" evidence="1">
    <location>
        <begin position="302"/>
        <end position="333"/>
    </location>
</feature>
<comment type="caution">
    <text evidence="2">The sequence shown here is derived from an EMBL/GenBank/DDBJ whole genome shotgun (WGS) entry which is preliminary data.</text>
</comment>
<organism evidence="2 3">
    <name type="scientific">Gymnopilus junonius</name>
    <name type="common">Spectacular rustgill mushroom</name>
    <name type="synonym">Gymnopilus spectabilis subsp. junonius</name>
    <dbReference type="NCBI Taxonomy" id="109634"/>
    <lineage>
        <taxon>Eukaryota</taxon>
        <taxon>Fungi</taxon>
        <taxon>Dikarya</taxon>
        <taxon>Basidiomycota</taxon>
        <taxon>Agaricomycotina</taxon>
        <taxon>Agaricomycetes</taxon>
        <taxon>Agaricomycetidae</taxon>
        <taxon>Agaricales</taxon>
        <taxon>Agaricineae</taxon>
        <taxon>Hymenogastraceae</taxon>
        <taxon>Gymnopilus</taxon>
    </lineage>
</organism>
<feature type="region of interest" description="Disordered" evidence="1">
    <location>
        <begin position="67"/>
        <end position="103"/>
    </location>
</feature>